<dbReference type="AlphaFoldDB" id="A0A974SSM9"/>
<dbReference type="InterPro" id="IPR012340">
    <property type="entry name" value="NA-bd_OB-fold"/>
</dbReference>
<keyword evidence="1 4" id="KW-0639">Primosome</keyword>
<proteinExistence type="inferred from homology"/>
<keyword evidence="6" id="KW-1185">Reference proteome</keyword>
<dbReference type="GO" id="GO:1990077">
    <property type="term" value="C:primosome complex"/>
    <property type="evidence" value="ECO:0007669"/>
    <property type="project" value="UniProtKB-UniRule"/>
</dbReference>
<dbReference type="Proteomes" id="UP000663444">
    <property type="component" value="Chromosome"/>
</dbReference>
<dbReference type="SUPFAM" id="SSF50249">
    <property type="entry name" value="Nucleic acid-binding proteins"/>
    <property type="match status" value="1"/>
</dbReference>
<evidence type="ECO:0000313" key="5">
    <source>
        <dbReference type="EMBL" id="QRJ65755.1"/>
    </source>
</evidence>
<comment type="subunit">
    <text evidence="4">Homodimer. Interacts with PriA and DnaT. Component of the replication restart primosome. Primosome assembly occurs via a 'hand-off' mechanism. PriA binds to replication forks, subsequently PriB then DnaT bind; DnaT then displaces ssDNA to generate the helicase loading substrate.</text>
</comment>
<name>A0A974SSM9_9RHOO</name>
<dbReference type="Pfam" id="PF22657">
    <property type="entry name" value="SSB_1"/>
    <property type="match status" value="1"/>
</dbReference>
<dbReference type="GO" id="GO:0006269">
    <property type="term" value="P:DNA replication, synthesis of primer"/>
    <property type="evidence" value="ECO:0007669"/>
    <property type="project" value="UniProtKB-KW"/>
</dbReference>
<protein>
    <recommendedName>
        <fullName evidence="4">Replication restart protein PriB</fullName>
    </recommendedName>
</protein>
<evidence type="ECO:0000256" key="3">
    <source>
        <dbReference type="ARBA" id="ARBA00023125"/>
    </source>
</evidence>
<dbReference type="PROSITE" id="PS50935">
    <property type="entry name" value="SSB"/>
    <property type="match status" value="1"/>
</dbReference>
<comment type="function">
    <text evidence="4">Involved in the restart of stalled replication forks, which reloads the replicative helicase on sites other than the origin of replication; the PriA-PriB pathway is the major replication restart pathway. During primosome assembly it facilitates complex formation between PriA and DnaT on DNA; stabilizes PriA on DNA. Stimulates the DNA unwinding activity of PriA helicase.</text>
</comment>
<keyword evidence="2 4" id="KW-0235">DNA replication</keyword>
<dbReference type="Gene3D" id="2.40.50.140">
    <property type="entry name" value="Nucleic acid-binding proteins"/>
    <property type="match status" value="1"/>
</dbReference>
<dbReference type="NCBIfam" id="TIGR04418">
    <property type="entry name" value="PriB_gamma"/>
    <property type="match status" value="1"/>
</dbReference>
<dbReference type="HAMAP" id="MF_00720">
    <property type="entry name" value="PriB"/>
    <property type="match status" value="1"/>
</dbReference>
<comment type="similarity">
    <text evidence="4">Belongs to the PriB family.</text>
</comment>
<dbReference type="InterPro" id="IPR023646">
    <property type="entry name" value="Prisomal_replication_PriB"/>
</dbReference>
<dbReference type="PIRSF" id="PIRSF003135">
    <property type="entry name" value="Primosomal_n"/>
    <property type="match status" value="1"/>
</dbReference>
<evidence type="ECO:0000313" key="6">
    <source>
        <dbReference type="Proteomes" id="UP000663444"/>
    </source>
</evidence>
<evidence type="ECO:0000256" key="2">
    <source>
        <dbReference type="ARBA" id="ARBA00022705"/>
    </source>
</evidence>
<organism evidence="5 6">
    <name type="scientific">Azospira restricta</name>
    <dbReference type="NCBI Taxonomy" id="404405"/>
    <lineage>
        <taxon>Bacteria</taxon>
        <taxon>Pseudomonadati</taxon>
        <taxon>Pseudomonadota</taxon>
        <taxon>Betaproteobacteria</taxon>
        <taxon>Rhodocyclales</taxon>
        <taxon>Rhodocyclaceae</taxon>
        <taxon>Azospira</taxon>
    </lineage>
</organism>
<evidence type="ECO:0000256" key="4">
    <source>
        <dbReference type="HAMAP-Rule" id="MF_00720"/>
    </source>
</evidence>
<gene>
    <name evidence="4 5" type="primary">priB</name>
    <name evidence="5" type="ORF">IWH25_14615</name>
</gene>
<sequence>MNRVELTGDLTERLALRYTPAGVPVTECRIRHESEQVEAGMPRRVECEIPAIGLGDAAKWLQAATTGSAVRVTGFLAAKSRNSKQLVLHIEQLEFLEGN</sequence>
<dbReference type="EMBL" id="CP064781">
    <property type="protein sequence ID" value="QRJ65755.1"/>
    <property type="molecule type" value="Genomic_DNA"/>
</dbReference>
<dbReference type="InterPro" id="IPR000424">
    <property type="entry name" value="Primosome_PriB/ssb"/>
</dbReference>
<dbReference type="GO" id="GO:0003697">
    <property type="term" value="F:single-stranded DNA binding"/>
    <property type="evidence" value="ECO:0007669"/>
    <property type="project" value="UniProtKB-UniRule"/>
</dbReference>
<keyword evidence="3 4" id="KW-0238">DNA-binding</keyword>
<accession>A0A974SSM9</accession>
<dbReference type="KEGG" id="ares:IWH25_14615"/>
<reference evidence="5" key="1">
    <citation type="submission" date="2020-11" db="EMBL/GenBank/DDBJ databases">
        <title>Azospira restricta DSM 18626 genome sequence.</title>
        <authorList>
            <person name="Moe W.M."/>
        </authorList>
    </citation>
    <scope>NUCLEOTIDE SEQUENCE</scope>
    <source>
        <strain evidence="5">DSM 18626</strain>
    </source>
</reference>
<evidence type="ECO:0000256" key="1">
    <source>
        <dbReference type="ARBA" id="ARBA00022515"/>
    </source>
</evidence>